<name>A0AAI8VVT6_9PEZI</name>
<feature type="compositionally biased region" description="Acidic residues" evidence="1">
    <location>
        <begin position="68"/>
        <end position="78"/>
    </location>
</feature>
<dbReference type="PANTHER" id="PTHR14303:SF0">
    <property type="entry name" value="DNA POLYMERASE DELTA SUBUNIT 4"/>
    <property type="match status" value="1"/>
</dbReference>
<evidence type="ECO:0000256" key="1">
    <source>
        <dbReference type="SAM" id="MobiDB-lite"/>
    </source>
</evidence>
<comment type="caution">
    <text evidence="2">The sequence shown here is derived from an EMBL/GenBank/DDBJ whole genome shotgun (WGS) entry which is preliminary data.</text>
</comment>
<gene>
    <name evidence="2" type="ORF">KHLLAP_LOCUS11836</name>
</gene>
<dbReference type="GO" id="GO:0043625">
    <property type="term" value="C:delta DNA polymerase complex"/>
    <property type="evidence" value="ECO:0007669"/>
    <property type="project" value="TreeGrafter"/>
</dbReference>
<proteinExistence type="predicted"/>
<dbReference type="AlphaFoldDB" id="A0AAI8VVT6"/>
<evidence type="ECO:0000313" key="2">
    <source>
        <dbReference type="EMBL" id="CAJ2511368.1"/>
    </source>
</evidence>
<accession>A0AAI8VVT6</accession>
<feature type="region of interest" description="Disordered" evidence="1">
    <location>
        <begin position="1"/>
        <end position="78"/>
    </location>
</feature>
<reference evidence="2" key="1">
    <citation type="submission" date="2023-10" db="EMBL/GenBank/DDBJ databases">
        <authorList>
            <person name="Hackl T."/>
        </authorList>
    </citation>
    <scope>NUCLEOTIDE SEQUENCE</scope>
</reference>
<feature type="compositionally biased region" description="Polar residues" evidence="1">
    <location>
        <begin position="45"/>
        <end position="54"/>
    </location>
</feature>
<sequence>MPAPKRPTSGTSRPSSTSKQQATLSFNHRVTKSVPKSAKKGLATPPSTAPSKQSPLAKHVASTSDQQDPADIDVEDEDVDVTKAQVEEAEAPEKTEAELRAEKVSDRQIDQYWRQLERERKTKRVHQGDLALAEKVLRYWDVSSQYGPCVGISRMKRWQRAERLGLNPPVEVLAVLMKEESRGAQGFEKAHMDEILNSTAVGST</sequence>
<evidence type="ECO:0000313" key="3">
    <source>
        <dbReference type="Proteomes" id="UP001295740"/>
    </source>
</evidence>
<dbReference type="Pfam" id="PF04081">
    <property type="entry name" value="DNA_pol_delta_4"/>
    <property type="match status" value="1"/>
</dbReference>
<organism evidence="2 3">
    <name type="scientific">Anthostomella pinea</name>
    <dbReference type="NCBI Taxonomy" id="933095"/>
    <lineage>
        <taxon>Eukaryota</taxon>
        <taxon>Fungi</taxon>
        <taxon>Dikarya</taxon>
        <taxon>Ascomycota</taxon>
        <taxon>Pezizomycotina</taxon>
        <taxon>Sordariomycetes</taxon>
        <taxon>Xylariomycetidae</taxon>
        <taxon>Xylariales</taxon>
        <taxon>Xylariaceae</taxon>
        <taxon>Anthostomella</taxon>
    </lineage>
</organism>
<feature type="compositionally biased region" description="Low complexity" evidence="1">
    <location>
        <begin position="1"/>
        <end position="19"/>
    </location>
</feature>
<dbReference type="GO" id="GO:0000731">
    <property type="term" value="P:DNA synthesis involved in DNA repair"/>
    <property type="evidence" value="ECO:0007669"/>
    <property type="project" value="InterPro"/>
</dbReference>
<dbReference type="Proteomes" id="UP001295740">
    <property type="component" value="Unassembled WGS sequence"/>
</dbReference>
<dbReference type="EMBL" id="CAUWAG010000018">
    <property type="protein sequence ID" value="CAJ2511368.1"/>
    <property type="molecule type" value="Genomic_DNA"/>
</dbReference>
<dbReference type="InterPro" id="IPR007218">
    <property type="entry name" value="DNA_pol_delta_4"/>
</dbReference>
<dbReference type="GO" id="GO:0006261">
    <property type="term" value="P:DNA-templated DNA replication"/>
    <property type="evidence" value="ECO:0007669"/>
    <property type="project" value="TreeGrafter"/>
</dbReference>
<dbReference type="PANTHER" id="PTHR14303">
    <property type="entry name" value="DNA POLYMERASE DELTA SUBUNIT 4"/>
    <property type="match status" value="1"/>
</dbReference>
<dbReference type="GO" id="GO:0003887">
    <property type="term" value="F:DNA-directed DNA polymerase activity"/>
    <property type="evidence" value="ECO:0007669"/>
    <property type="project" value="TreeGrafter"/>
</dbReference>
<protein>
    <submittedName>
        <fullName evidence="2">Uu.00g069930.m01.CDS01</fullName>
    </submittedName>
</protein>
<keyword evidence="3" id="KW-1185">Reference proteome</keyword>